<organism evidence="4 5">
    <name type="scientific">Candidatus Collierbacteria bacterium GW2011_GWB2_45_17</name>
    <dbReference type="NCBI Taxonomy" id="1618388"/>
    <lineage>
        <taxon>Bacteria</taxon>
        <taxon>Candidatus Collieribacteriota</taxon>
    </lineage>
</organism>
<feature type="domain" description="Nudix hydrolase" evidence="3">
    <location>
        <begin position="12"/>
        <end position="145"/>
    </location>
</feature>
<dbReference type="Pfam" id="PF00293">
    <property type="entry name" value="NUDIX"/>
    <property type="match status" value="1"/>
</dbReference>
<dbReference type="InterPro" id="IPR000086">
    <property type="entry name" value="NUDIX_hydrolase_dom"/>
</dbReference>
<comment type="similarity">
    <text evidence="2">Belongs to the Nudix hydrolase family.</text>
</comment>
<gene>
    <name evidence="4" type="ORF">UX01_C0005G0015</name>
</gene>
<evidence type="ECO:0000313" key="4">
    <source>
        <dbReference type="EMBL" id="KKU00338.1"/>
    </source>
</evidence>
<dbReference type="PROSITE" id="PS51462">
    <property type="entry name" value="NUDIX"/>
    <property type="match status" value="1"/>
</dbReference>
<proteinExistence type="inferred from homology"/>
<dbReference type="PRINTS" id="PR00502">
    <property type="entry name" value="NUDIXFAMILY"/>
</dbReference>
<sequence>MVKGYDVTKYDRPSLAVDVLLFTIDSDHLKILLVRRKDEPFKDSWSLPGGFVKMNESLDEAAVRELEEESGVKNVYLEQLYTFGSPKRDPRTRVISVTYMALVTKSHWSLRASGDVYQAEFFPIADLPKLAFDHQDIFLYGLERLRSKLGYTNISFGLLPDHFTLTDLQNVYEVILNKSLDKRNFRKKMLSIDLLLPVGVKSSGGAHRPAELYRFKKKEIVYTD</sequence>
<comment type="caution">
    <text evidence="4">The sequence shown here is derived from an EMBL/GenBank/DDBJ whole genome shotgun (WGS) entry which is preliminary data.</text>
</comment>
<protein>
    <submittedName>
        <fullName evidence="4">NUDIX hydrolase</fullName>
    </submittedName>
</protein>
<dbReference type="PANTHER" id="PTHR43736">
    <property type="entry name" value="ADP-RIBOSE PYROPHOSPHATASE"/>
    <property type="match status" value="1"/>
</dbReference>
<dbReference type="InterPro" id="IPR020084">
    <property type="entry name" value="NUDIX_hydrolase_CS"/>
</dbReference>
<dbReference type="InterPro" id="IPR036390">
    <property type="entry name" value="WH_DNA-bd_sf"/>
</dbReference>
<dbReference type="SUPFAM" id="SSF55811">
    <property type="entry name" value="Nudix"/>
    <property type="match status" value="1"/>
</dbReference>
<evidence type="ECO:0000256" key="1">
    <source>
        <dbReference type="ARBA" id="ARBA00022801"/>
    </source>
</evidence>
<dbReference type="AlphaFoldDB" id="A0A837IKW6"/>
<evidence type="ECO:0000313" key="5">
    <source>
        <dbReference type="Proteomes" id="UP000034078"/>
    </source>
</evidence>
<dbReference type="Proteomes" id="UP000034078">
    <property type="component" value="Unassembled WGS sequence"/>
</dbReference>
<evidence type="ECO:0000256" key="2">
    <source>
        <dbReference type="RuleBase" id="RU003476"/>
    </source>
</evidence>
<dbReference type="SUPFAM" id="SSF46785">
    <property type="entry name" value="Winged helix' DNA-binding domain"/>
    <property type="match status" value="1"/>
</dbReference>
<dbReference type="InterPro" id="IPR020476">
    <property type="entry name" value="Nudix_hydrolase"/>
</dbReference>
<evidence type="ECO:0000259" key="3">
    <source>
        <dbReference type="PROSITE" id="PS51462"/>
    </source>
</evidence>
<dbReference type="GO" id="GO:0016787">
    <property type="term" value="F:hydrolase activity"/>
    <property type="evidence" value="ECO:0007669"/>
    <property type="project" value="UniProtKB-KW"/>
</dbReference>
<dbReference type="Pfam" id="PF21906">
    <property type="entry name" value="WHD_NrtR"/>
    <property type="match status" value="1"/>
</dbReference>
<reference evidence="4 5" key="1">
    <citation type="journal article" date="2015" name="Nature">
        <title>rRNA introns, odd ribosomes, and small enigmatic genomes across a large radiation of phyla.</title>
        <authorList>
            <person name="Brown C.T."/>
            <person name="Hug L.A."/>
            <person name="Thomas B.C."/>
            <person name="Sharon I."/>
            <person name="Castelle C.J."/>
            <person name="Singh A."/>
            <person name="Wilkins M.J."/>
            <person name="Williams K.H."/>
            <person name="Banfield J.F."/>
        </authorList>
    </citation>
    <scope>NUCLEOTIDE SEQUENCE [LARGE SCALE GENOMIC DNA]</scope>
</reference>
<dbReference type="PANTHER" id="PTHR43736:SF4">
    <property type="entry name" value="SLR1690 PROTEIN"/>
    <property type="match status" value="1"/>
</dbReference>
<dbReference type="CDD" id="cd18873">
    <property type="entry name" value="NUDIX_NadM_like"/>
    <property type="match status" value="1"/>
</dbReference>
<dbReference type="PROSITE" id="PS00893">
    <property type="entry name" value="NUDIX_BOX"/>
    <property type="match status" value="1"/>
</dbReference>
<dbReference type="InterPro" id="IPR036388">
    <property type="entry name" value="WH-like_DNA-bd_sf"/>
</dbReference>
<dbReference type="Gene3D" id="3.90.79.10">
    <property type="entry name" value="Nucleoside Triphosphate Pyrophosphohydrolase"/>
    <property type="match status" value="1"/>
</dbReference>
<name>A0A837IKW6_9BACT</name>
<dbReference type="InterPro" id="IPR054105">
    <property type="entry name" value="WHD_NrtR"/>
</dbReference>
<keyword evidence="1 2" id="KW-0378">Hydrolase</keyword>
<dbReference type="Gene3D" id="1.10.10.10">
    <property type="entry name" value="Winged helix-like DNA-binding domain superfamily/Winged helix DNA-binding domain"/>
    <property type="match status" value="1"/>
</dbReference>
<dbReference type="InterPro" id="IPR015797">
    <property type="entry name" value="NUDIX_hydrolase-like_dom_sf"/>
</dbReference>
<dbReference type="EMBL" id="LCKO01000005">
    <property type="protein sequence ID" value="KKU00338.1"/>
    <property type="molecule type" value="Genomic_DNA"/>
</dbReference>
<accession>A0A837IKW6</accession>